<dbReference type="Pfam" id="PF00700">
    <property type="entry name" value="Flagellin_C"/>
    <property type="match status" value="1"/>
</dbReference>
<dbReference type="PRINTS" id="PR00207">
    <property type="entry name" value="FLAGELLIN"/>
</dbReference>
<dbReference type="InterPro" id="IPR042187">
    <property type="entry name" value="Flagellin_C_sub2"/>
</dbReference>
<dbReference type="InterPro" id="IPR046358">
    <property type="entry name" value="Flagellin_C"/>
</dbReference>
<evidence type="ECO:0000259" key="6">
    <source>
        <dbReference type="Pfam" id="PF00700"/>
    </source>
</evidence>
<comment type="subcellular location">
    <subcellularLocation>
        <location evidence="4">Secreted</location>
    </subcellularLocation>
    <subcellularLocation>
        <location evidence="4">Bacterial flagellum</location>
    </subcellularLocation>
</comment>
<keyword evidence="7" id="KW-0969">Cilium</keyword>
<evidence type="ECO:0000259" key="5">
    <source>
        <dbReference type="Pfam" id="PF00669"/>
    </source>
</evidence>
<dbReference type="InterPro" id="IPR001029">
    <property type="entry name" value="Flagellin_N"/>
</dbReference>
<feature type="domain" description="Flagellin N-terminal" evidence="5">
    <location>
        <begin position="14"/>
        <end position="151"/>
    </location>
</feature>
<dbReference type="GO" id="GO:0005198">
    <property type="term" value="F:structural molecule activity"/>
    <property type="evidence" value="ECO:0007669"/>
    <property type="project" value="UniProtKB-UniRule"/>
</dbReference>
<evidence type="ECO:0000313" key="8">
    <source>
        <dbReference type="Proteomes" id="UP000004828"/>
    </source>
</evidence>
<proteinExistence type="inferred from homology"/>
<keyword evidence="3 4" id="KW-0975">Bacterial flagellum</keyword>
<dbReference type="Pfam" id="PF00669">
    <property type="entry name" value="Flagellin_N"/>
    <property type="match status" value="1"/>
</dbReference>
<dbReference type="HOGENOM" id="CLU_011142_3_2_9"/>
<keyword evidence="4" id="KW-0964">Secreted</keyword>
<dbReference type="InterPro" id="IPR001492">
    <property type="entry name" value="Flagellin"/>
</dbReference>
<comment type="function">
    <text evidence="4">Flagellin is the subunit protein which polymerizes to form the filaments of bacterial flagella.</text>
</comment>
<dbReference type="PANTHER" id="PTHR42792:SF2">
    <property type="entry name" value="FLAGELLIN"/>
    <property type="match status" value="1"/>
</dbReference>
<name>C7G5T8_9FIRM</name>
<gene>
    <name evidence="7" type="ORF">ROSINTL182_05247</name>
</gene>
<evidence type="ECO:0000256" key="3">
    <source>
        <dbReference type="ARBA" id="ARBA00023143"/>
    </source>
</evidence>
<reference evidence="7 8" key="1">
    <citation type="submission" date="2009-08" db="EMBL/GenBank/DDBJ databases">
        <authorList>
            <person name="Weinstock G."/>
            <person name="Sodergren E."/>
            <person name="Clifton S."/>
            <person name="Fulton L."/>
            <person name="Fulton B."/>
            <person name="Courtney L."/>
            <person name="Fronick C."/>
            <person name="Harrison M."/>
            <person name="Strong C."/>
            <person name="Farmer C."/>
            <person name="Delahaunty K."/>
            <person name="Markovic C."/>
            <person name="Hall O."/>
            <person name="Minx P."/>
            <person name="Tomlinson C."/>
            <person name="Mitreva M."/>
            <person name="Nelson J."/>
            <person name="Hou S."/>
            <person name="Wollam A."/>
            <person name="Pepin K.H."/>
            <person name="Johnson M."/>
            <person name="Bhonagiri V."/>
            <person name="Nash W.E."/>
            <person name="Warren W."/>
            <person name="Chinwalla A."/>
            <person name="Mardis E.R."/>
            <person name="Wilson R.K."/>
        </authorList>
    </citation>
    <scope>NUCLEOTIDE SEQUENCE [LARGE SCALE GENOMIC DNA]</scope>
    <source>
        <strain evidence="7 8">L1-82</strain>
    </source>
</reference>
<organism evidence="7 8">
    <name type="scientific">Roseburia intestinalis L1-82</name>
    <dbReference type="NCBI Taxonomy" id="536231"/>
    <lineage>
        <taxon>Bacteria</taxon>
        <taxon>Bacillati</taxon>
        <taxon>Bacillota</taxon>
        <taxon>Clostridia</taxon>
        <taxon>Lachnospirales</taxon>
        <taxon>Lachnospiraceae</taxon>
        <taxon>Roseburia</taxon>
    </lineage>
</organism>
<feature type="domain" description="Flagellin C-terminal" evidence="6">
    <location>
        <begin position="412"/>
        <end position="496"/>
    </location>
</feature>
<protein>
    <recommendedName>
        <fullName evidence="2 4">Flagellin</fullName>
    </recommendedName>
</protein>
<dbReference type="GO" id="GO:0005576">
    <property type="term" value="C:extracellular region"/>
    <property type="evidence" value="ECO:0007669"/>
    <property type="project" value="UniProtKB-SubCell"/>
</dbReference>
<dbReference type="AlphaFoldDB" id="C7G5T8"/>
<accession>C7G5T8</accession>
<keyword evidence="7" id="KW-0282">Flagellum</keyword>
<comment type="similarity">
    <text evidence="1 4">Belongs to the bacterial flagellin family.</text>
</comment>
<keyword evidence="7" id="KW-0966">Cell projection</keyword>
<dbReference type="SMR" id="C7G5T8"/>
<dbReference type="Gene3D" id="1.20.1330.10">
    <property type="entry name" value="f41 fragment of flagellin, N-terminal domain"/>
    <property type="match status" value="2"/>
</dbReference>
<sequence>MRGGDNRRRNRMRINYNVSAAIANKHLLGIEDNLSASMERLSSGLKINHSKDNPAGMAISNKMKAQIDGLNRASQNASDGISVIQIADGALSETTSILQRMRELSVQAASDATMTPADKEAIQKEITSLKDEVDRISTDTEYNSKTLLDGSLDTRVYTKNATRVDISDHVKAGQYQLSIDTAATQAGPVTANQNYNSTAPVGASGTMSINGSKVEIEAADTYAEAFEKIRNAAETGETTVKIEKNGALSFTAEQYGMSSILEIAFDDKQLANALGFTADGGNSVVEDPENKGSYVYGQIQNGKVIVPSGTDAEVTLTKPSDGTGFGDTATVKTDGNKITVTDRAGFEMSFLADAGYTGKLDFDVTDIGTMALHIGANEDQETRVRIPEVSCKSLYIDDADVTTVNGAGRGITQFDDAISKVSEVRSRLGAYQNRLESTVSSLDTFEENMTGAQSRLTDADMASEMTDYTHQNVLNQAAISVLTQANDLPQQVLQILQ</sequence>
<dbReference type="PANTHER" id="PTHR42792">
    <property type="entry name" value="FLAGELLIN"/>
    <property type="match status" value="1"/>
</dbReference>
<evidence type="ECO:0000256" key="4">
    <source>
        <dbReference type="RuleBase" id="RU362073"/>
    </source>
</evidence>
<evidence type="ECO:0000313" key="7">
    <source>
        <dbReference type="EMBL" id="EEV02820.1"/>
    </source>
</evidence>
<evidence type="ECO:0000256" key="1">
    <source>
        <dbReference type="ARBA" id="ARBA00005709"/>
    </source>
</evidence>
<evidence type="ECO:0000256" key="2">
    <source>
        <dbReference type="ARBA" id="ARBA00020110"/>
    </source>
</evidence>
<dbReference type="Proteomes" id="UP000004828">
    <property type="component" value="Unassembled WGS sequence"/>
</dbReference>
<dbReference type="GO" id="GO:0009288">
    <property type="term" value="C:bacterial-type flagellum"/>
    <property type="evidence" value="ECO:0007669"/>
    <property type="project" value="UniProtKB-SubCell"/>
</dbReference>
<comment type="caution">
    <text evidence="7">The sequence shown here is derived from an EMBL/GenBank/DDBJ whole genome shotgun (WGS) entry which is preliminary data.</text>
</comment>
<dbReference type="EMBL" id="ABYJ02000009">
    <property type="protein sequence ID" value="EEV02820.1"/>
    <property type="molecule type" value="Genomic_DNA"/>
</dbReference>
<dbReference type="SUPFAM" id="SSF64518">
    <property type="entry name" value="Phase 1 flagellin"/>
    <property type="match status" value="1"/>
</dbReference>
<dbReference type="Gene3D" id="6.10.10.10">
    <property type="entry name" value="Flagellar export chaperone, C-terminal domain"/>
    <property type="match status" value="1"/>
</dbReference>